<dbReference type="Proteomes" id="UP000076798">
    <property type="component" value="Unassembled WGS sequence"/>
</dbReference>
<gene>
    <name evidence="1" type="ORF">SISSUDRAFT_1133060</name>
</gene>
<evidence type="ECO:0000313" key="1">
    <source>
        <dbReference type="EMBL" id="KZT32635.1"/>
    </source>
</evidence>
<proteinExistence type="predicted"/>
<keyword evidence="2" id="KW-1185">Reference proteome</keyword>
<dbReference type="AlphaFoldDB" id="A0A165XWS3"/>
<dbReference type="EMBL" id="KV428309">
    <property type="protein sequence ID" value="KZT32635.1"/>
    <property type="molecule type" value="Genomic_DNA"/>
</dbReference>
<evidence type="ECO:0000313" key="2">
    <source>
        <dbReference type="Proteomes" id="UP000076798"/>
    </source>
</evidence>
<organism evidence="1 2">
    <name type="scientific">Sistotremastrum suecicum HHB10207 ss-3</name>
    <dbReference type="NCBI Taxonomy" id="1314776"/>
    <lineage>
        <taxon>Eukaryota</taxon>
        <taxon>Fungi</taxon>
        <taxon>Dikarya</taxon>
        <taxon>Basidiomycota</taxon>
        <taxon>Agaricomycotina</taxon>
        <taxon>Agaricomycetes</taxon>
        <taxon>Sistotremastrales</taxon>
        <taxon>Sistotremastraceae</taxon>
        <taxon>Sistotremastrum</taxon>
    </lineage>
</organism>
<protein>
    <submittedName>
        <fullName evidence="1">Uncharacterized protein</fullName>
    </submittedName>
</protein>
<sequence>MTGFIRSSDLTGLPKGQSIFPKISIQKQNPPERQDDSKNILRFLPSIQISRDRRCGVPSAEGYKSRPCLLGFPLSPPIYRRPESHSPCYLLGFQFLSYMLSRRLSPRLHDLHVLDQDLSSGSPPPKAGSTITGYDMVWIGVQESGHRLDPCVLLGKPCE</sequence>
<reference evidence="1 2" key="1">
    <citation type="journal article" date="2016" name="Mol. Biol. Evol.">
        <title>Comparative Genomics of Early-Diverging Mushroom-Forming Fungi Provides Insights into the Origins of Lignocellulose Decay Capabilities.</title>
        <authorList>
            <person name="Nagy L.G."/>
            <person name="Riley R."/>
            <person name="Tritt A."/>
            <person name="Adam C."/>
            <person name="Daum C."/>
            <person name="Floudas D."/>
            <person name="Sun H."/>
            <person name="Yadav J.S."/>
            <person name="Pangilinan J."/>
            <person name="Larsson K.H."/>
            <person name="Matsuura K."/>
            <person name="Barry K."/>
            <person name="Labutti K."/>
            <person name="Kuo R."/>
            <person name="Ohm R.A."/>
            <person name="Bhattacharya S.S."/>
            <person name="Shirouzu T."/>
            <person name="Yoshinaga Y."/>
            <person name="Martin F.M."/>
            <person name="Grigoriev I.V."/>
            <person name="Hibbett D.S."/>
        </authorList>
    </citation>
    <scope>NUCLEOTIDE SEQUENCE [LARGE SCALE GENOMIC DNA]</scope>
    <source>
        <strain evidence="1 2">HHB10207 ss-3</strain>
    </source>
</reference>
<name>A0A165XWS3_9AGAM</name>
<accession>A0A165XWS3</accession>